<dbReference type="Pfam" id="PF00213">
    <property type="entry name" value="OSCP"/>
    <property type="match status" value="1"/>
</dbReference>
<keyword evidence="4" id="KW-0406">Ion transport</keyword>
<protein>
    <recommendedName>
        <fullName evidence="9">F-type ATPase subunit delta</fullName>
    </recommendedName>
</protein>
<reference evidence="8" key="1">
    <citation type="submission" date="2017-09" db="EMBL/GenBank/DDBJ databases">
        <title>Depth-based differentiation of microbial function through sediment-hosted aquifers and enrichment of novel symbionts in the deep terrestrial subsurface.</title>
        <authorList>
            <person name="Probst A.J."/>
            <person name="Ladd B."/>
            <person name="Jarett J.K."/>
            <person name="Geller-Mcgrath D.E."/>
            <person name="Sieber C.M.K."/>
            <person name="Emerson J.B."/>
            <person name="Anantharaman K."/>
            <person name="Thomas B.C."/>
            <person name="Malmstrom R."/>
            <person name="Stieglmeier M."/>
            <person name="Klingl A."/>
            <person name="Woyke T."/>
            <person name="Ryan C.M."/>
            <person name="Banfield J.F."/>
        </authorList>
    </citation>
    <scope>NUCLEOTIDE SEQUENCE [LARGE SCALE GENOMIC DNA]</scope>
</reference>
<comment type="caution">
    <text evidence="7">The sequence shown here is derived from an EMBL/GenBank/DDBJ whole genome shotgun (WGS) entry which is preliminary data.</text>
</comment>
<sequence>MENAYAQALWKMIQNGMKPKEAVHALQELLTKLGRQSLLPKIGRAFAKIADREESRTGVTLSIAREKDSRTAHKEVKELLSNMGAESENVTVRIDDSLIGGWRLEGGEVLVDSSFKKHLLSIYNLVTK</sequence>
<dbReference type="Proteomes" id="UP000231192">
    <property type="component" value="Unassembled WGS sequence"/>
</dbReference>
<keyword evidence="3" id="KW-0375">Hydrogen ion transport</keyword>
<evidence type="ECO:0000256" key="1">
    <source>
        <dbReference type="ARBA" id="ARBA00004370"/>
    </source>
</evidence>
<keyword evidence="6" id="KW-0066">ATP synthesis</keyword>
<evidence type="ECO:0008006" key="9">
    <source>
        <dbReference type="Google" id="ProtNLM"/>
    </source>
</evidence>
<proteinExistence type="predicted"/>
<keyword evidence="5" id="KW-0472">Membrane</keyword>
<dbReference type="GO" id="GO:0016020">
    <property type="term" value="C:membrane"/>
    <property type="evidence" value="ECO:0007669"/>
    <property type="project" value="UniProtKB-SubCell"/>
</dbReference>
<gene>
    <name evidence="7" type="ORF">COU18_01705</name>
</gene>
<dbReference type="EMBL" id="PFBK01000003">
    <property type="protein sequence ID" value="PIR84097.1"/>
    <property type="molecule type" value="Genomic_DNA"/>
</dbReference>
<evidence type="ECO:0000256" key="3">
    <source>
        <dbReference type="ARBA" id="ARBA00022781"/>
    </source>
</evidence>
<organism evidence="7 8">
    <name type="scientific">Candidatus Kaiserbacteria bacterium CG10_big_fil_rev_8_21_14_0_10_51_14</name>
    <dbReference type="NCBI Taxonomy" id="1974610"/>
    <lineage>
        <taxon>Bacteria</taxon>
        <taxon>Candidatus Kaiseribacteriota</taxon>
    </lineage>
</organism>
<evidence type="ECO:0000256" key="4">
    <source>
        <dbReference type="ARBA" id="ARBA00023065"/>
    </source>
</evidence>
<evidence type="ECO:0000256" key="6">
    <source>
        <dbReference type="ARBA" id="ARBA00023310"/>
    </source>
</evidence>
<evidence type="ECO:0000256" key="5">
    <source>
        <dbReference type="ARBA" id="ARBA00023136"/>
    </source>
</evidence>
<accession>A0A2H0UCI1</accession>
<name>A0A2H0UCI1_9BACT</name>
<evidence type="ECO:0000313" key="8">
    <source>
        <dbReference type="Proteomes" id="UP000231192"/>
    </source>
</evidence>
<dbReference type="GO" id="GO:0046933">
    <property type="term" value="F:proton-transporting ATP synthase activity, rotational mechanism"/>
    <property type="evidence" value="ECO:0007669"/>
    <property type="project" value="InterPro"/>
</dbReference>
<keyword evidence="2" id="KW-0813">Transport</keyword>
<comment type="subcellular location">
    <subcellularLocation>
        <location evidence="1">Membrane</location>
    </subcellularLocation>
</comment>
<evidence type="ECO:0000313" key="7">
    <source>
        <dbReference type="EMBL" id="PIR84097.1"/>
    </source>
</evidence>
<dbReference type="InterPro" id="IPR000711">
    <property type="entry name" value="ATPase_OSCP/dsu"/>
</dbReference>
<dbReference type="AlphaFoldDB" id="A0A2H0UCI1"/>
<evidence type="ECO:0000256" key="2">
    <source>
        <dbReference type="ARBA" id="ARBA00022448"/>
    </source>
</evidence>